<accession>A0ABT0A9Y0</accession>
<gene>
    <name evidence="9" type="primary">pgk</name>
    <name evidence="11" type="ORF">MTR65_04895</name>
</gene>
<dbReference type="RefSeq" id="WP_243797683.1">
    <property type="nucleotide sequence ID" value="NZ_JALHAT010000004.1"/>
</dbReference>
<dbReference type="EC" id="2.7.2.3" evidence="4 9"/>
<keyword evidence="9" id="KW-0963">Cytoplasm</keyword>
<feature type="binding site" evidence="9">
    <location>
        <position position="38"/>
    </location>
    <ligand>
        <name>substrate</name>
    </ligand>
</feature>
<protein>
    <recommendedName>
        <fullName evidence="4 9">Phosphoglycerate kinase</fullName>
        <ecNumber evidence="4 9">2.7.2.3</ecNumber>
    </recommendedName>
</protein>
<feature type="binding site" evidence="9">
    <location>
        <position position="153"/>
    </location>
    <ligand>
        <name>substrate</name>
    </ligand>
</feature>
<keyword evidence="9" id="KW-0324">Glycolysis</keyword>
<evidence type="ECO:0000256" key="9">
    <source>
        <dbReference type="HAMAP-Rule" id="MF_00145"/>
    </source>
</evidence>
<evidence type="ECO:0000256" key="10">
    <source>
        <dbReference type="RuleBase" id="RU000532"/>
    </source>
</evidence>
<evidence type="ECO:0000256" key="4">
    <source>
        <dbReference type="ARBA" id="ARBA00013061"/>
    </source>
</evidence>
<reference evidence="11" key="1">
    <citation type="submission" date="2022-03" db="EMBL/GenBank/DDBJ databases">
        <title>Identification of a novel bacterium isolated from mangrove sediments.</title>
        <authorList>
            <person name="Pan X."/>
        </authorList>
    </citation>
    <scope>NUCLEOTIDE SEQUENCE</scope>
    <source>
        <strain evidence="11">B2637</strain>
    </source>
</reference>
<dbReference type="SUPFAM" id="SSF53748">
    <property type="entry name" value="Phosphoglycerate kinase"/>
    <property type="match status" value="1"/>
</dbReference>
<keyword evidence="6 9" id="KW-0547">Nucleotide-binding</keyword>
<dbReference type="InterPro" id="IPR015824">
    <property type="entry name" value="Phosphoglycerate_kinase_N"/>
</dbReference>
<evidence type="ECO:0000256" key="7">
    <source>
        <dbReference type="ARBA" id="ARBA00022777"/>
    </source>
</evidence>
<feature type="binding site" evidence="9">
    <location>
        <position position="203"/>
    </location>
    <ligand>
        <name>ATP</name>
        <dbReference type="ChEBI" id="CHEBI:30616"/>
    </ligand>
</feature>
<evidence type="ECO:0000256" key="1">
    <source>
        <dbReference type="ARBA" id="ARBA00000642"/>
    </source>
</evidence>
<comment type="caution">
    <text evidence="9">Lacks conserved residue(s) required for the propagation of feature annotation.</text>
</comment>
<dbReference type="PANTHER" id="PTHR11406">
    <property type="entry name" value="PHOSPHOGLYCERATE KINASE"/>
    <property type="match status" value="1"/>
</dbReference>
<comment type="pathway">
    <text evidence="9">Carbohydrate degradation; glycolysis; pyruvate from D-glyceraldehyde 3-phosphate: step 2/5.</text>
</comment>
<comment type="subcellular location">
    <subcellularLocation>
        <location evidence="9">Cytoplasm</location>
    </subcellularLocation>
</comment>
<evidence type="ECO:0000256" key="8">
    <source>
        <dbReference type="ARBA" id="ARBA00022840"/>
    </source>
</evidence>
<dbReference type="Pfam" id="PF00162">
    <property type="entry name" value="PGK"/>
    <property type="match status" value="1"/>
</dbReference>
<dbReference type="EMBL" id="JALHAT010000004">
    <property type="protein sequence ID" value="MCJ1960005.1"/>
    <property type="molecule type" value="Genomic_DNA"/>
</dbReference>
<evidence type="ECO:0000256" key="6">
    <source>
        <dbReference type="ARBA" id="ARBA00022741"/>
    </source>
</evidence>
<feature type="binding site" evidence="9">
    <location>
        <begin position="61"/>
        <end position="64"/>
    </location>
    <ligand>
        <name>substrate</name>
    </ligand>
</feature>
<dbReference type="PIRSF" id="PIRSF000724">
    <property type="entry name" value="Pgk"/>
    <property type="match status" value="1"/>
</dbReference>
<proteinExistence type="inferred from homology"/>
<dbReference type="PRINTS" id="PR00477">
    <property type="entry name" value="PHGLYCKINASE"/>
</dbReference>
<keyword evidence="12" id="KW-1185">Reference proteome</keyword>
<dbReference type="Proteomes" id="UP001162802">
    <property type="component" value="Unassembled WGS sequence"/>
</dbReference>
<feature type="binding site" evidence="9">
    <location>
        <position position="326"/>
    </location>
    <ligand>
        <name>ATP</name>
        <dbReference type="ChEBI" id="CHEBI:30616"/>
    </ligand>
</feature>
<name>A0ABT0A9Y0_9SPHN</name>
<keyword evidence="7 9" id="KW-0418">Kinase</keyword>
<dbReference type="GO" id="GO:0016301">
    <property type="term" value="F:kinase activity"/>
    <property type="evidence" value="ECO:0007669"/>
    <property type="project" value="UniProtKB-KW"/>
</dbReference>
<comment type="subunit">
    <text evidence="3 9">Monomer.</text>
</comment>
<comment type="similarity">
    <text evidence="2 9 10">Belongs to the phosphoglycerate kinase family.</text>
</comment>
<sequence>MSAFKTLDDLGDVAGKVALVRVDLNLPMQDGLVTDATRIRAAVPTINDLCAKGVKVLLLAHFGRPKGERHSQMSLSMVVGAVEKVLGKEVMFVPEIAGDVVAQTVGILKGGDVAILENTRFWKGEEANDPELAKAIAANADFYVNDAFSAAHRAHATTEGLAHVLPAYAGRSMQAELEALDKALGAPVKPVAAVVGGAKVSSKLDVLKHLVTQVDHLMIGGGMANTFLAAKGVDVGKSLCEHDLLDTATDILANAEASGCTVHLPYEVVVSKEFAANPESLRTCNVHEVAGDEMILDAGPLAVEALADALKTCRTLVWNGPLGAFEMEPFDAATVSLARTAAALTIEGTLTSVAGGGDTVSALNHAGVAEDFSYISTAGGAFLEWMEGKELPGVAALSA</sequence>
<keyword evidence="5 9" id="KW-0808">Transferase</keyword>
<dbReference type="InterPro" id="IPR036043">
    <property type="entry name" value="Phosphoglycerate_kinase_sf"/>
</dbReference>
<comment type="caution">
    <text evidence="11">The sequence shown here is derived from an EMBL/GenBank/DDBJ whole genome shotgun (WGS) entry which is preliminary data.</text>
</comment>
<evidence type="ECO:0000313" key="12">
    <source>
        <dbReference type="Proteomes" id="UP001162802"/>
    </source>
</evidence>
<dbReference type="InterPro" id="IPR001576">
    <property type="entry name" value="Phosphoglycerate_kinase"/>
</dbReference>
<feature type="binding site" evidence="9">
    <location>
        <begin position="356"/>
        <end position="359"/>
    </location>
    <ligand>
        <name>ATP</name>
        <dbReference type="ChEBI" id="CHEBI:30616"/>
    </ligand>
</feature>
<evidence type="ECO:0000256" key="3">
    <source>
        <dbReference type="ARBA" id="ARBA00011245"/>
    </source>
</evidence>
<dbReference type="HAMAP" id="MF_00145">
    <property type="entry name" value="Phosphoglyc_kinase"/>
    <property type="match status" value="1"/>
</dbReference>
<dbReference type="PANTHER" id="PTHR11406:SF23">
    <property type="entry name" value="PHOSPHOGLYCERATE KINASE 1, CHLOROPLASTIC-RELATED"/>
    <property type="match status" value="1"/>
</dbReference>
<organism evidence="11 12">
    <name type="scientific">Novosphingobium mangrovi</name>
    <name type="common">ex Hu et al. 2023</name>
    <dbReference type="NCBI Taxonomy" id="2930094"/>
    <lineage>
        <taxon>Bacteria</taxon>
        <taxon>Pseudomonadati</taxon>
        <taxon>Pseudomonadota</taxon>
        <taxon>Alphaproteobacteria</taxon>
        <taxon>Sphingomonadales</taxon>
        <taxon>Sphingomonadaceae</taxon>
        <taxon>Novosphingobium</taxon>
    </lineage>
</organism>
<keyword evidence="8 9" id="KW-0067">ATP-binding</keyword>
<feature type="binding site" evidence="9">
    <location>
        <position position="120"/>
    </location>
    <ligand>
        <name>substrate</name>
    </ligand>
</feature>
<feature type="binding site" evidence="9">
    <location>
        <begin position="23"/>
        <end position="25"/>
    </location>
    <ligand>
        <name>substrate</name>
    </ligand>
</feature>
<evidence type="ECO:0000313" key="11">
    <source>
        <dbReference type="EMBL" id="MCJ1960005.1"/>
    </source>
</evidence>
<dbReference type="Gene3D" id="3.40.50.1260">
    <property type="entry name" value="Phosphoglycerate kinase, N-terminal domain"/>
    <property type="match status" value="2"/>
</dbReference>
<comment type="catalytic activity">
    <reaction evidence="1 9 10">
        <text>(2R)-3-phosphoglycerate + ATP = (2R)-3-phospho-glyceroyl phosphate + ADP</text>
        <dbReference type="Rhea" id="RHEA:14801"/>
        <dbReference type="ChEBI" id="CHEBI:30616"/>
        <dbReference type="ChEBI" id="CHEBI:57604"/>
        <dbReference type="ChEBI" id="CHEBI:58272"/>
        <dbReference type="ChEBI" id="CHEBI:456216"/>
        <dbReference type="EC" id="2.7.2.3"/>
    </reaction>
</comment>
<evidence type="ECO:0000256" key="2">
    <source>
        <dbReference type="ARBA" id="ARBA00008982"/>
    </source>
</evidence>
<evidence type="ECO:0000256" key="5">
    <source>
        <dbReference type="ARBA" id="ARBA00022679"/>
    </source>
</evidence>